<dbReference type="SMART" id="SM00839">
    <property type="entry name" value="ELFV_dehydrog"/>
    <property type="match status" value="1"/>
</dbReference>
<evidence type="ECO:0000256" key="9">
    <source>
        <dbReference type="PIRSR" id="PIRSR000185-2"/>
    </source>
</evidence>
<dbReference type="Gene3D" id="3.40.50.720">
    <property type="entry name" value="NAD(P)-binding Rossmann-like Domain"/>
    <property type="match status" value="2"/>
</dbReference>
<dbReference type="PRINTS" id="PR00082">
    <property type="entry name" value="GLFDHDRGNASE"/>
</dbReference>
<dbReference type="WBParaSite" id="DME_0000307001-mRNA-1">
    <property type="protein sequence ID" value="DME_0000307001-mRNA-1"/>
    <property type="gene ID" value="DME_0000307001"/>
</dbReference>
<dbReference type="GO" id="GO:0005739">
    <property type="term" value="C:mitochondrion"/>
    <property type="evidence" value="ECO:0007669"/>
    <property type="project" value="UniProtKB-SubCell"/>
</dbReference>
<evidence type="ECO:0000313" key="13">
    <source>
        <dbReference type="EMBL" id="VDN57256.1"/>
    </source>
</evidence>
<dbReference type="Proteomes" id="UP000274756">
    <property type="component" value="Unassembled WGS sequence"/>
</dbReference>
<evidence type="ECO:0000256" key="2">
    <source>
        <dbReference type="ARBA" id="ARBA00006382"/>
    </source>
</evidence>
<feature type="site" description="Important for catalysis" evidence="10">
    <location>
        <position position="158"/>
    </location>
</feature>
<reference evidence="13 15" key="2">
    <citation type="submission" date="2018-11" db="EMBL/GenBank/DDBJ databases">
        <authorList>
            <consortium name="Pathogen Informatics"/>
        </authorList>
    </citation>
    <scope>NUCLEOTIDE SEQUENCE [LARGE SCALE GENOMIC DNA]</scope>
</reference>
<keyword evidence="4" id="KW-0496">Mitochondrion</keyword>
<dbReference type="PROSITE" id="PS00074">
    <property type="entry name" value="GLFV_DEHYDROGENASE"/>
    <property type="match status" value="1"/>
</dbReference>
<evidence type="ECO:0000256" key="10">
    <source>
        <dbReference type="PIRSR" id="PIRSR000185-3"/>
    </source>
</evidence>
<dbReference type="Proteomes" id="UP000038040">
    <property type="component" value="Unplaced"/>
</dbReference>
<comment type="catalytic activity">
    <reaction evidence="6">
        <text>L-glutamate + NADP(+) + H2O = 2-oxoglutarate + NH4(+) + NADPH + H(+)</text>
        <dbReference type="Rhea" id="RHEA:11612"/>
        <dbReference type="ChEBI" id="CHEBI:15377"/>
        <dbReference type="ChEBI" id="CHEBI:15378"/>
        <dbReference type="ChEBI" id="CHEBI:16810"/>
        <dbReference type="ChEBI" id="CHEBI:28938"/>
        <dbReference type="ChEBI" id="CHEBI:29985"/>
        <dbReference type="ChEBI" id="CHEBI:57783"/>
        <dbReference type="ChEBI" id="CHEBI:58349"/>
        <dbReference type="EC" id="1.4.1.3"/>
    </reaction>
</comment>
<dbReference type="GO" id="GO:0000166">
    <property type="term" value="F:nucleotide binding"/>
    <property type="evidence" value="ECO:0007669"/>
    <property type="project" value="UniProtKB-KW"/>
</dbReference>
<dbReference type="PIRSF" id="PIRSF000185">
    <property type="entry name" value="Glu_DH"/>
    <property type="match status" value="1"/>
</dbReference>
<organism evidence="14 16">
    <name type="scientific">Dracunculus medinensis</name>
    <name type="common">Guinea worm</name>
    <dbReference type="NCBI Taxonomy" id="318479"/>
    <lineage>
        <taxon>Eukaryota</taxon>
        <taxon>Metazoa</taxon>
        <taxon>Ecdysozoa</taxon>
        <taxon>Nematoda</taxon>
        <taxon>Chromadorea</taxon>
        <taxon>Rhabditida</taxon>
        <taxon>Spirurina</taxon>
        <taxon>Dracunculoidea</taxon>
        <taxon>Dracunculidae</taxon>
        <taxon>Dracunculus</taxon>
    </lineage>
</organism>
<comment type="catalytic activity">
    <reaction evidence="5">
        <text>L-glutamate + NAD(+) + H2O = 2-oxoglutarate + NH4(+) + NADH + H(+)</text>
        <dbReference type="Rhea" id="RHEA:15133"/>
        <dbReference type="ChEBI" id="CHEBI:15377"/>
        <dbReference type="ChEBI" id="CHEBI:15378"/>
        <dbReference type="ChEBI" id="CHEBI:16810"/>
        <dbReference type="ChEBI" id="CHEBI:28938"/>
        <dbReference type="ChEBI" id="CHEBI:29985"/>
        <dbReference type="ChEBI" id="CHEBI:57540"/>
        <dbReference type="ChEBI" id="CHEBI:57945"/>
        <dbReference type="EC" id="1.4.1.3"/>
    </reaction>
</comment>
<dbReference type="FunFam" id="3.40.50.720:FF:000100">
    <property type="entry name" value="Glutamate dehydrogenase 1, mitochondrial"/>
    <property type="match status" value="1"/>
</dbReference>
<keyword evidence="15" id="KW-1185">Reference proteome</keyword>
<dbReference type="Gene3D" id="1.10.287.140">
    <property type="match status" value="1"/>
</dbReference>
<evidence type="ECO:0000259" key="12">
    <source>
        <dbReference type="SMART" id="SM00839"/>
    </source>
</evidence>
<evidence type="ECO:0000256" key="8">
    <source>
        <dbReference type="PIRSR" id="PIRSR000185-1"/>
    </source>
</evidence>
<accession>A0A0N4U7U0</accession>
<dbReference type="Gene3D" id="3.40.50.10860">
    <property type="entry name" value="Leucine Dehydrogenase, chain A, domain 1"/>
    <property type="match status" value="1"/>
</dbReference>
<feature type="binding site" evidence="9">
    <location>
        <position position="304"/>
    </location>
    <ligand>
        <name>substrate</name>
    </ligand>
</feature>
<dbReference type="STRING" id="318479.A0A0N4U7U0"/>
<dbReference type="InterPro" id="IPR006097">
    <property type="entry name" value="Glu/Leu/Phe/Val/Trp_DH_dimer"/>
</dbReference>
<dbReference type="Pfam" id="PF02812">
    <property type="entry name" value="ELFV_dehydrog_N"/>
    <property type="match status" value="1"/>
</dbReference>
<evidence type="ECO:0000256" key="1">
    <source>
        <dbReference type="ARBA" id="ARBA00004173"/>
    </source>
</evidence>
<reference evidence="16" key="1">
    <citation type="submission" date="2017-02" db="UniProtKB">
        <authorList>
            <consortium name="WormBaseParasite"/>
        </authorList>
    </citation>
    <scope>IDENTIFICATION</scope>
</reference>
<dbReference type="GO" id="GO:0006538">
    <property type="term" value="P:L-glutamate catabolic process"/>
    <property type="evidence" value="ECO:0007669"/>
    <property type="project" value="TreeGrafter"/>
</dbReference>
<dbReference type="InterPro" id="IPR033524">
    <property type="entry name" value="Glu/Leu/Phe/Val_DH_AS"/>
</dbReference>
<name>A0A0N4U7U0_DRAME</name>
<comment type="subcellular location">
    <subcellularLocation>
        <location evidence="1">Mitochondrion</location>
    </subcellularLocation>
</comment>
<dbReference type="SUPFAM" id="SSF53223">
    <property type="entry name" value="Aminoacid dehydrogenase-like, N-terminal domain"/>
    <property type="match status" value="1"/>
</dbReference>
<sequence>MIEFYFDKGSSVIQPKLVEEHPSHYMSLEERQKYVHGIMEIIKATNKILHITFPIRREDGTYEIIHAWRAQHSDHKLPTKGGIRFSLSVDEDEVKGLAALMTYKCAVAGVPFGGSKGGIKIDPRKYTEYEIEKITRRMAIELAKKGFLGPGVDVPAPDMGTSSREMAWIADTYAQTVGYCDKDAYACVTGKPIKIGLEPGLKGKTVIIQGFGNVGTYTAHFLGFPGAQPFEPFAELLYEKCDIFVPAACEKVINRNNADRIKAKVIAEAANGPTTPAADKIFLKRGDCLIIPDMFINAGGVTVSFFEWLKNLNHVSFGRLTFKHEIDSSYDILGSVKDSLEREFKRKITIEPSIALQERIKGASEEEIVNTGLEYSMQKSARSIIKTAEKYNLGLDMRTAAYANAIERIYNTYRTSGSTFS</sequence>
<keyword evidence="9" id="KW-0520">NAD</keyword>
<dbReference type="InterPro" id="IPR006096">
    <property type="entry name" value="Glu/Leu/Phe/Val/Trp_DH_C"/>
</dbReference>
<dbReference type="InterPro" id="IPR046346">
    <property type="entry name" value="Aminoacid_DH-like_N_sf"/>
</dbReference>
<dbReference type="InterPro" id="IPR014362">
    <property type="entry name" value="Glu_DH"/>
</dbReference>
<keyword evidence="3 7" id="KW-0560">Oxidoreductase</keyword>
<evidence type="ECO:0000256" key="4">
    <source>
        <dbReference type="ARBA" id="ARBA00023128"/>
    </source>
</evidence>
<dbReference type="AlphaFoldDB" id="A0A0N4U7U0"/>
<dbReference type="GO" id="GO:0004352">
    <property type="term" value="F:glutamate dehydrogenase (NAD+) activity"/>
    <property type="evidence" value="ECO:0007669"/>
    <property type="project" value="TreeGrafter"/>
</dbReference>
<evidence type="ECO:0000313" key="16">
    <source>
        <dbReference type="WBParaSite" id="DME_0000307001-mRNA-1"/>
    </source>
</evidence>
<feature type="binding site" evidence="9">
    <location>
        <position position="80"/>
    </location>
    <ligand>
        <name>substrate</name>
    </ligand>
</feature>
<evidence type="ECO:0000256" key="3">
    <source>
        <dbReference type="ARBA" id="ARBA00023002"/>
    </source>
</evidence>
<evidence type="ECO:0000256" key="11">
    <source>
        <dbReference type="RuleBase" id="RU004417"/>
    </source>
</evidence>
<gene>
    <name evidence="13" type="ORF">DME_LOCUS7229</name>
</gene>
<feature type="binding site" evidence="9">
    <location>
        <position position="104"/>
    </location>
    <ligand>
        <name>substrate</name>
    </ligand>
</feature>
<dbReference type="InterPro" id="IPR036291">
    <property type="entry name" value="NAD(P)-bd_dom_sf"/>
</dbReference>
<proteinExistence type="inferred from homology"/>
<evidence type="ECO:0000313" key="15">
    <source>
        <dbReference type="Proteomes" id="UP000274756"/>
    </source>
</evidence>
<evidence type="ECO:0000256" key="6">
    <source>
        <dbReference type="ARBA" id="ARBA00048577"/>
    </source>
</evidence>
<dbReference type="InterPro" id="IPR006095">
    <property type="entry name" value="Glu/Leu/Phe/Val/Trp_DH"/>
</dbReference>
<feature type="domain" description="Glutamate/phenylalanine/leucine/valine/L-tryptophan dehydrogenase C-terminal" evidence="12">
    <location>
        <begin position="182"/>
        <end position="417"/>
    </location>
</feature>
<feature type="binding site" evidence="9">
    <location>
        <position position="213"/>
    </location>
    <ligand>
        <name>NAD(+)</name>
        <dbReference type="ChEBI" id="CHEBI:57540"/>
    </ligand>
</feature>
<comment type="similarity">
    <text evidence="2 7 11">Belongs to the Glu/Leu/Phe/Val dehydrogenases family.</text>
</comment>
<evidence type="ECO:0000256" key="7">
    <source>
        <dbReference type="PIRNR" id="PIRNR000185"/>
    </source>
</evidence>
<dbReference type="OrthoDB" id="6718861at2759"/>
<keyword evidence="9" id="KW-0547">Nucleotide-binding</keyword>
<evidence type="ECO:0000256" key="5">
    <source>
        <dbReference type="ARBA" id="ARBA00047867"/>
    </source>
</evidence>
<dbReference type="Pfam" id="PF00208">
    <property type="entry name" value="ELFV_dehydrog"/>
    <property type="match status" value="1"/>
</dbReference>
<feature type="active site" description="Proton donor" evidence="8">
    <location>
        <position position="116"/>
    </location>
</feature>
<dbReference type="PANTHER" id="PTHR11606">
    <property type="entry name" value="GLUTAMATE DEHYDROGENASE"/>
    <property type="match status" value="1"/>
</dbReference>
<evidence type="ECO:0000313" key="14">
    <source>
        <dbReference type="Proteomes" id="UP000038040"/>
    </source>
</evidence>
<dbReference type="SUPFAM" id="SSF51735">
    <property type="entry name" value="NAD(P)-binding Rossmann-fold domains"/>
    <property type="match status" value="1"/>
</dbReference>
<protein>
    <recommendedName>
        <fullName evidence="7">Glutamate dehydrogenase</fullName>
    </recommendedName>
</protein>
<dbReference type="EMBL" id="UYYG01001159">
    <property type="protein sequence ID" value="VDN57256.1"/>
    <property type="molecule type" value="Genomic_DNA"/>
</dbReference>
<dbReference type="PANTHER" id="PTHR11606:SF13">
    <property type="entry name" value="GLUTAMATE DEHYDROGENASE 1, MITOCHONDRIAL"/>
    <property type="match status" value="1"/>
</dbReference>